<dbReference type="OrthoDB" id="498125at2759"/>
<dbReference type="Proteomes" id="UP000184330">
    <property type="component" value="Unassembled WGS sequence"/>
</dbReference>
<dbReference type="PANTHER" id="PTHR43180">
    <property type="entry name" value="3-OXOACYL-(ACYL-CARRIER-PROTEIN) REDUCTASE (AFU_ORTHOLOGUE AFUA_6G11210)"/>
    <property type="match status" value="1"/>
</dbReference>
<comment type="similarity">
    <text evidence="1">Belongs to the short-chain dehydrogenases/reductases (SDR) family.</text>
</comment>
<evidence type="ECO:0000256" key="1">
    <source>
        <dbReference type="ARBA" id="ARBA00006484"/>
    </source>
</evidence>
<dbReference type="PRINTS" id="PR00081">
    <property type="entry name" value="GDHRDH"/>
</dbReference>
<reference evidence="4 5" key="1">
    <citation type="submission" date="2016-03" db="EMBL/GenBank/DDBJ databases">
        <authorList>
            <person name="Ploux O."/>
        </authorList>
    </citation>
    <scope>NUCLEOTIDE SEQUENCE [LARGE SCALE GENOMIC DNA]</scope>
    <source>
        <strain evidence="4 5">UAMH 11012</strain>
    </source>
</reference>
<name>A0A1L7XXZ7_9HELO</name>
<dbReference type="Pfam" id="PF00106">
    <property type="entry name" value="adh_short"/>
    <property type="match status" value="1"/>
</dbReference>
<evidence type="ECO:0000313" key="4">
    <source>
        <dbReference type="EMBL" id="CZR69874.1"/>
    </source>
</evidence>
<dbReference type="Gene3D" id="3.40.50.720">
    <property type="entry name" value="NAD(P)-binding Rossmann-like Domain"/>
    <property type="match status" value="1"/>
</dbReference>
<proteinExistence type="inferred from homology"/>
<sequence length="356" mass="38448">MAKDPNNVVEKVRQSPPVDTTEPYDPAWVAGKTIIITGGASGFGAGFAKKWALNGANVFVADVNKTKGQALVEEMRKESGSAHHHFVYCDVANWQSQVDLFKTAIKLSPHGGIDAVVANAGITDTGSVVDQPKGLDVEEPPIPVFKTIDVNIIGVLYTTHLAMFWLPRNDKTTNPSPSKLGPGPYTRDRHLLLIGSVASLCAIPNQTQYGTSKHARSLRCSSFMHGVRVNMLCPYFIDTPIIRAEGRLLLAGGAMGKPEDVVDAGTRLMADSRIAGRALAVGPKVTINDEYQLVAKGTAGSKTLAVWEAYADDFEEVDAFTRRFVGVLNSVERARGWIGWGVDIGKAILYRVGLFK</sequence>
<accession>A0A1L7XXZ7</accession>
<dbReference type="SUPFAM" id="SSF51735">
    <property type="entry name" value="NAD(P)-binding Rossmann-fold domains"/>
    <property type="match status" value="1"/>
</dbReference>
<keyword evidence="5" id="KW-1185">Reference proteome</keyword>
<dbReference type="AlphaFoldDB" id="A0A1L7XXZ7"/>
<keyword evidence="2" id="KW-0560">Oxidoreductase</keyword>
<dbReference type="STRING" id="576137.A0A1L7XXZ7"/>
<feature type="region of interest" description="Disordered" evidence="3">
    <location>
        <begin position="1"/>
        <end position="20"/>
    </location>
</feature>
<dbReference type="PANTHER" id="PTHR43180:SF16">
    <property type="entry name" value="BACILYSIN BIOSYNTHESIS OXIDOREDUCTASE BACC"/>
    <property type="match status" value="1"/>
</dbReference>
<protein>
    <submittedName>
        <fullName evidence="4">Related to short-chain alcohol dehydrogenase</fullName>
    </submittedName>
</protein>
<evidence type="ECO:0000313" key="5">
    <source>
        <dbReference type="Proteomes" id="UP000184330"/>
    </source>
</evidence>
<evidence type="ECO:0000256" key="2">
    <source>
        <dbReference type="ARBA" id="ARBA00023002"/>
    </source>
</evidence>
<dbReference type="GO" id="GO:0016491">
    <property type="term" value="F:oxidoreductase activity"/>
    <property type="evidence" value="ECO:0007669"/>
    <property type="project" value="UniProtKB-KW"/>
</dbReference>
<dbReference type="InterPro" id="IPR036291">
    <property type="entry name" value="NAD(P)-bd_dom_sf"/>
</dbReference>
<dbReference type="InterPro" id="IPR002347">
    <property type="entry name" value="SDR_fam"/>
</dbReference>
<dbReference type="EMBL" id="FJOG01000082">
    <property type="protein sequence ID" value="CZR69874.1"/>
    <property type="molecule type" value="Genomic_DNA"/>
</dbReference>
<gene>
    <name evidence="4" type="ORF">PAC_19774</name>
</gene>
<organism evidence="4 5">
    <name type="scientific">Phialocephala subalpina</name>
    <dbReference type="NCBI Taxonomy" id="576137"/>
    <lineage>
        <taxon>Eukaryota</taxon>
        <taxon>Fungi</taxon>
        <taxon>Dikarya</taxon>
        <taxon>Ascomycota</taxon>
        <taxon>Pezizomycotina</taxon>
        <taxon>Leotiomycetes</taxon>
        <taxon>Helotiales</taxon>
        <taxon>Mollisiaceae</taxon>
        <taxon>Phialocephala</taxon>
        <taxon>Phialocephala fortinii species complex</taxon>
    </lineage>
</organism>
<evidence type="ECO:0000256" key="3">
    <source>
        <dbReference type="SAM" id="MobiDB-lite"/>
    </source>
</evidence>